<dbReference type="AlphaFoldDB" id="A0A6L2K3D0"/>
<protein>
    <submittedName>
        <fullName evidence="1">Nonaspanin</fullName>
    </submittedName>
</protein>
<dbReference type="EMBL" id="BKCJ010001560">
    <property type="protein sequence ID" value="GEU42374.1"/>
    <property type="molecule type" value="Genomic_DNA"/>
</dbReference>
<reference evidence="1" key="1">
    <citation type="journal article" date="2019" name="Sci. Rep.">
        <title>Draft genome of Tanacetum cinerariifolium, the natural source of mosquito coil.</title>
        <authorList>
            <person name="Yamashiro T."/>
            <person name="Shiraishi A."/>
            <person name="Satake H."/>
            <person name="Nakayama K."/>
        </authorList>
    </citation>
    <scope>NUCLEOTIDE SEQUENCE</scope>
</reference>
<name>A0A6L2K3D0_TANCI</name>
<organism evidence="1">
    <name type="scientific">Tanacetum cinerariifolium</name>
    <name type="common">Dalmatian daisy</name>
    <name type="synonym">Chrysanthemum cinerariifolium</name>
    <dbReference type="NCBI Taxonomy" id="118510"/>
    <lineage>
        <taxon>Eukaryota</taxon>
        <taxon>Viridiplantae</taxon>
        <taxon>Streptophyta</taxon>
        <taxon>Embryophyta</taxon>
        <taxon>Tracheophyta</taxon>
        <taxon>Spermatophyta</taxon>
        <taxon>Magnoliopsida</taxon>
        <taxon>eudicotyledons</taxon>
        <taxon>Gunneridae</taxon>
        <taxon>Pentapetalae</taxon>
        <taxon>asterids</taxon>
        <taxon>campanulids</taxon>
        <taxon>Asterales</taxon>
        <taxon>Asteraceae</taxon>
        <taxon>Asteroideae</taxon>
        <taxon>Anthemideae</taxon>
        <taxon>Anthemidinae</taxon>
        <taxon>Tanacetum</taxon>
    </lineage>
</organism>
<sequence>MQSGLAAGIDHRKEGINLKDVASYNPDAEADFNSALQELPRVDFPLLAELKSHKDANVKDIMNLLRLEGPLADAPRMSDFQPDVEQLRVLIHSLMGEDGTYGGVPAAAVTTTALSTNFASASSVPPISTYDYEIVDVDGQEGAGVDGQGDAQGNDTSFFTVEFEKEELDTTLTRDPPS</sequence>
<proteinExistence type="predicted"/>
<comment type="caution">
    <text evidence="1">The sequence shown here is derived from an EMBL/GenBank/DDBJ whole genome shotgun (WGS) entry which is preliminary data.</text>
</comment>
<evidence type="ECO:0000313" key="1">
    <source>
        <dbReference type="EMBL" id="GEU42374.1"/>
    </source>
</evidence>
<accession>A0A6L2K3D0</accession>
<gene>
    <name evidence="1" type="ORF">Tci_014352</name>
</gene>